<dbReference type="Proteomes" id="UP001364764">
    <property type="component" value="Plasmid pY5S7-1"/>
</dbReference>
<protein>
    <recommendedName>
        <fullName evidence="3">DUF1292 domain-containing protein</fullName>
    </recommendedName>
</protein>
<gene>
    <name evidence="1" type="ORF">V6668_30430</name>
</gene>
<dbReference type="GeneID" id="93479885"/>
<evidence type="ECO:0000313" key="1">
    <source>
        <dbReference type="EMBL" id="WWP23981.1"/>
    </source>
</evidence>
<keyword evidence="1" id="KW-0614">Plasmid</keyword>
<accession>A0ABD8B2B3</accession>
<dbReference type="EMBL" id="CP145893">
    <property type="protein sequence ID" value="WWP23981.1"/>
    <property type="molecule type" value="Genomic_DNA"/>
</dbReference>
<evidence type="ECO:0000313" key="2">
    <source>
        <dbReference type="Proteomes" id="UP001364764"/>
    </source>
</evidence>
<reference evidence="1 2" key="1">
    <citation type="submission" date="2024-02" db="EMBL/GenBank/DDBJ databases">
        <title>Complete sequences of two Paenibacillus sp. strains and one Lysinibacillus strain isolated from the environment on STAA medium highlight biotechnological potential.</title>
        <authorList>
            <person name="Attere S.A."/>
            <person name="Piche L.C."/>
            <person name="Intertaglia L."/>
            <person name="Lami R."/>
            <person name="Charette S.J."/>
            <person name="Vincent A.T."/>
        </authorList>
    </citation>
    <scope>NUCLEOTIDE SEQUENCE [LARGE SCALE GENOMIC DNA]</scope>
    <source>
        <strain evidence="1 2">Y5S-7</strain>
        <plasmid evidence="1 2">pY5S7-1</plasmid>
    </source>
</reference>
<dbReference type="RefSeq" id="WP_091036794.1">
    <property type="nucleotide sequence ID" value="NZ_CP145893.1"/>
</dbReference>
<geneLocation type="plasmid" evidence="1 2">
    <name>pY5S7-1</name>
</geneLocation>
<dbReference type="AlphaFoldDB" id="A0ABD8B2B3"/>
<evidence type="ECO:0008006" key="3">
    <source>
        <dbReference type="Google" id="ProtNLM"/>
    </source>
</evidence>
<proteinExistence type="predicted"/>
<name>A0ABD8B2B3_PAEAM</name>
<sequence>MSGNFENFPVDLIIISDKLDTRTKLKYLKMFYIEEQGYVAASTSDTSYNLFKVVETEGASSELHDIVDDLEWKRANDHLLTYYKDVLN</sequence>
<organism evidence="1 2">
    <name type="scientific">Paenibacillus amylolyticus</name>
    <dbReference type="NCBI Taxonomy" id="1451"/>
    <lineage>
        <taxon>Bacteria</taxon>
        <taxon>Bacillati</taxon>
        <taxon>Bacillota</taxon>
        <taxon>Bacilli</taxon>
        <taxon>Bacillales</taxon>
        <taxon>Paenibacillaceae</taxon>
        <taxon>Paenibacillus</taxon>
    </lineage>
</organism>